<keyword evidence="1" id="KW-0472">Membrane</keyword>
<keyword evidence="1" id="KW-1133">Transmembrane helix</keyword>
<organism evidence="2 3">
    <name type="scientific">Heterorhabditis bacteriophora</name>
    <name type="common">Entomopathogenic nematode worm</name>
    <dbReference type="NCBI Taxonomy" id="37862"/>
    <lineage>
        <taxon>Eukaryota</taxon>
        <taxon>Metazoa</taxon>
        <taxon>Ecdysozoa</taxon>
        <taxon>Nematoda</taxon>
        <taxon>Chromadorea</taxon>
        <taxon>Rhabditida</taxon>
        <taxon>Rhabditina</taxon>
        <taxon>Rhabditomorpha</taxon>
        <taxon>Strongyloidea</taxon>
        <taxon>Heterorhabditidae</taxon>
        <taxon>Heterorhabditis</taxon>
    </lineage>
</organism>
<dbReference type="Proteomes" id="UP000095283">
    <property type="component" value="Unplaced"/>
</dbReference>
<name>A0A1I7WNX0_HETBA</name>
<keyword evidence="1" id="KW-0812">Transmembrane</keyword>
<evidence type="ECO:0000313" key="2">
    <source>
        <dbReference type="Proteomes" id="UP000095283"/>
    </source>
</evidence>
<feature type="transmembrane region" description="Helical" evidence="1">
    <location>
        <begin position="15"/>
        <end position="40"/>
    </location>
</feature>
<dbReference type="WBParaSite" id="Hba_06782">
    <property type="protein sequence ID" value="Hba_06782"/>
    <property type="gene ID" value="Hba_06782"/>
</dbReference>
<proteinExistence type="predicted"/>
<evidence type="ECO:0000256" key="1">
    <source>
        <dbReference type="SAM" id="Phobius"/>
    </source>
</evidence>
<protein>
    <submittedName>
        <fullName evidence="3">Methyltransf_21 domain-containing protein</fullName>
    </submittedName>
</protein>
<evidence type="ECO:0000313" key="3">
    <source>
        <dbReference type="WBParaSite" id="Hba_06782"/>
    </source>
</evidence>
<reference evidence="3" key="1">
    <citation type="submission" date="2016-11" db="UniProtKB">
        <authorList>
            <consortium name="WormBaseParasite"/>
        </authorList>
    </citation>
    <scope>IDENTIFICATION</scope>
</reference>
<accession>A0A1I7WNX0</accession>
<dbReference type="AlphaFoldDB" id="A0A1I7WNX0"/>
<sequence length="182" mass="21376">MYLDIISLKKYFRNIFIYALFLIGATDLYARIFSILKLFFMYTLSFKCKTHCCIFNNYSNVFRVPFLISLNNPIIYKSAFKVKSENVDIQVLIKGIKGTRTFVIYTQQLKAKRAVIKIDVQGHSMFESELLSKPDFGTLHIHTDKNIYSAGEIGGLRSHFVSFFKSILYTVYDYCKCMRWHY</sequence>
<keyword evidence="2" id="KW-1185">Reference proteome</keyword>